<proteinExistence type="predicted"/>
<dbReference type="AlphaFoldDB" id="A0A5J4VT02"/>
<evidence type="ECO:0008006" key="4">
    <source>
        <dbReference type="Google" id="ProtNLM"/>
    </source>
</evidence>
<evidence type="ECO:0000256" key="1">
    <source>
        <dbReference type="SAM" id="MobiDB-lite"/>
    </source>
</evidence>
<name>A0A5J4VT02_9EUKA</name>
<reference evidence="2 3" key="1">
    <citation type="submission" date="2019-03" db="EMBL/GenBank/DDBJ databases">
        <title>Single cell metagenomics reveals metabolic interactions within the superorganism composed of flagellate Streblomastix strix and complex community of Bacteroidetes bacteria on its surface.</title>
        <authorList>
            <person name="Treitli S.C."/>
            <person name="Kolisko M."/>
            <person name="Husnik F."/>
            <person name="Keeling P."/>
            <person name="Hampl V."/>
        </authorList>
    </citation>
    <scope>NUCLEOTIDE SEQUENCE [LARGE SCALE GENOMIC DNA]</scope>
    <source>
        <strain evidence="2">ST1C</strain>
    </source>
</reference>
<feature type="region of interest" description="Disordered" evidence="1">
    <location>
        <begin position="179"/>
        <end position="272"/>
    </location>
</feature>
<dbReference type="EMBL" id="SNRW01005123">
    <property type="protein sequence ID" value="KAA6385748.1"/>
    <property type="molecule type" value="Genomic_DNA"/>
</dbReference>
<comment type="caution">
    <text evidence="2">The sequence shown here is derived from an EMBL/GenBank/DDBJ whole genome shotgun (WGS) entry which is preliminary data.</text>
</comment>
<evidence type="ECO:0000313" key="3">
    <source>
        <dbReference type="Proteomes" id="UP000324800"/>
    </source>
</evidence>
<feature type="compositionally biased region" description="Polar residues" evidence="1">
    <location>
        <begin position="231"/>
        <end position="247"/>
    </location>
</feature>
<gene>
    <name evidence="2" type="ORF">EZS28_018722</name>
</gene>
<protein>
    <recommendedName>
        <fullName evidence="4">Tyr recombinase domain-containing protein</fullName>
    </recommendedName>
</protein>
<feature type="compositionally biased region" description="Basic and acidic residues" evidence="1">
    <location>
        <begin position="250"/>
        <end position="259"/>
    </location>
</feature>
<feature type="compositionally biased region" description="Low complexity" evidence="1">
    <location>
        <begin position="206"/>
        <end position="230"/>
    </location>
</feature>
<evidence type="ECO:0000313" key="2">
    <source>
        <dbReference type="EMBL" id="KAA6385748.1"/>
    </source>
</evidence>
<sequence>MKEHVDRAAKVRKEVRYWKLSQLMQYISKQAQLRDDNKLNSEQLMKISLTLIMVYTVLRMAEVWRAELRVDNIKDGEILIATMTMKKPRGPVEKTLKAAQDRTVCPIRQIQSWLDKREVKGELKKEQVWRNKRKEKVWSADKCSKGVKCLLFELCPNKQGISHQRKDCDIIRPQGGDAAEPDAIITPLGPLNASNDNNNNDKQRNDNNNINNLNNQHNSNDELNNNYNSDKQYNSSEDAVNKQSNNNDDTDNKQRKGNDDANNNNDNKIEQE</sequence>
<organism evidence="2 3">
    <name type="scientific">Streblomastix strix</name>
    <dbReference type="NCBI Taxonomy" id="222440"/>
    <lineage>
        <taxon>Eukaryota</taxon>
        <taxon>Metamonada</taxon>
        <taxon>Preaxostyla</taxon>
        <taxon>Oxymonadida</taxon>
        <taxon>Streblomastigidae</taxon>
        <taxon>Streblomastix</taxon>
    </lineage>
</organism>
<dbReference type="Proteomes" id="UP000324800">
    <property type="component" value="Unassembled WGS sequence"/>
</dbReference>
<accession>A0A5J4VT02</accession>